<accession>A0A162CTF1</accession>
<feature type="transmembrane region" description="Helical" evidence="1">
    <location>
        <begin position="23"/>
        <end position="43"/>
    </location>
</feature>
<evidence type="ECO:0000313" key="2">
    <source>
        <dbReference type="EMBL" id="KZS41904.1"/>
    </source>
</evidence>
<name>A0A162CTF1_9FLAO</name>
<keyword evidence="3" id="KW-1185">Reference proteome</keyword>
<gene>
    <name evidence="2" type="ORF">AWE51_00210</name>
</gene>
<dbReference type="STRING" id="1642818.AWE51_00210"/>
<protein>
    <submittedName>
        <fullName evidence="2">Uncharacterized protein</fullName>
    </submittedName>
</protein>
<keyword evidence="1" id="KW-0812">Transmembrane</keyword>
<dbReference type="EMBL" id="LQRT01000002">
    <property type="protein sequence ID" value="KZS41904.1"/>
    <property type="molecule type" value="Genomic_DNA"/>
</dbReference>
<sequence>MTPGKNQKKFNKPMDIKVIKEGIIIAGTGGIIAAIFIPIFTGIKNYIFMRIDRKKVESWLDEHTAEDGVKKGAAWRSTRAIASHNNLTEDRVRYICSNSKKIILSISEEELWGYKGKVRND</sequence>
<reference evidence="2 3" key="1">
    <citation type="submission" date="2016-01" db="EMBL/GenBank/DDBJ databases">
        <title>The draft genome sequence of Aquimarina sp. RZW4-3-2.</title>
        <authorList>
            <person name="Wang Y."/>
        </authorList>
    </citation>
    <scope>NUCLEOTIDE SEQUENCE [LARGE SCALE GENOMIC DNA]</scope>
    <source>
        <strain evidence="2 3">RZW4-3-2</strain>
    </source>
</reference>
<evidence type="ECO:0000256" key="1">
    <source>
        <dbReference type="SAM" id="Phobius"/>
    </source>
</evidence>
<comment type="caution">
    <text evidence="2">The sequence shown here is derived from an EMBL/GenBank/DDBJ whole genome shotgun (WGS) entry which is preliminary data.</text>
</comment>
<organism evidence="2 3">
    <name type="scientific">Aquimarina aggregata</name>
    <dbReference type="NCBI Taxonomy" id="1642818"/>
    <lineage>
        <taxon>Bacteria</taxon>
        <taxon>Pseudomonadati</taxon>
        <taxon>Bacteroidota</taxon>
        <taxon>Flavobacteriia</taxon>
        <taxon>Flavobacteriales</taxon>
        <taxon>Flavobacteriaceae</taxon>
        <taxon>Aquimarina</taxon>
    </lineage>
</organism>
<evidence type="ECO:0000313" key="3">
    <source>
        <dbReference type="Proteomes" id="UP000076715"/>
    </source>
</evidence>
<keyword evidence="1" id="KW-0472">Membrane</keyword>
<dbReference type="Proteomes" id="UP000076715">
    <property type="component" value="Unassembled WGS sequence"/>
</dbReference>
<keyword evidence="1" id="KW-1133">Transmembrane helix</keyword>
<proteinExistence type="predicted"/>
<dbReference type="AlphaFoldDB" id="A0A162CTF1"/>